<dbReference type="EMBL" id="CP053661">
    <property type="protein sequence ID" value="QKD82744.1"/>
    <property type="molecule type" value="Genomic_DNA"/>
</dbReference>
<comment type="pathway">
    <text evidence="2">Amino-acid biosynthesis; L-cysteine biosynthesis; L-cysteine from L-serine: step 1/2.</text>
</comment>
<accession>A0A6M8B6U6</accession>
<dbReference type="FunFam" id="2.160.10.10:FF:000007">
    <property type="entry name" value="Serine acetyltransferase"/>
    <property type="match status" value="1"/>
</dbReference>
<dbReference type="Pfam" id="PF00132">
    <property type="entry name" value="Hexapep"/>
    <property type="match status" value="1"/>
</dbReference>
<gene>
    <name evidence="14" type="primary">cysE</name>
    <name evidence="14" type="ORF">HPC62_11630</name>
</gene>
<evidence type="ECO:0000256" key="7">
    <source>
        <dbReference type="ARBA" id="ARBA00022605"/>
    </source>
</evidence>
<evidence type="ECO:0000313" key="15">
    <source>
        <dbReference type="Proteomes" id="UP000505210"/>
    </source>
</evidence>
<dbReference type="PROSITE" id="PS00101">
    <property type="entry name" value="HEXAPEP_TRANSFERASES"/>
    <property type="match status" value="1"/>
</dbReference>
<dbReference type="NCBIfam" id="NF041874">
    <property type="entry name" value="EPS_EpsC"/>
    <property type="match status" value="1"/>
</dbReference>
<dbReference type="EC" id="2.3.1.30" evidence="4 13"/>
<dbReference type="PIRSF" id="PIRSF000441">
    <property type="entry name" value="CysE"/>
    <property type="match status" value="1"/>
</dbReference>
<evidence type="ECO:0000256" key="3">
    <source>
        <dbReference type="ARBA" id="ARBA00007274"/>
    </source>
</evidence>
<dbReference type="CDD" id="cd03354">
    <property type="entry name" value="LbH_SAT"/>
    <property type="match status" value="1"/>
</dbReference>
<name>A0A6M8B6U6_9CYAN</name>
<evidence type="ECO:0000256" key="8">
    <source>
        <dbReference type="ARBA" id="ARBA00022679"/>
    </source>
</evidence>
<keyword evidence="15" id="KW-1185">Reference proteome</keyword>
<evidence type="ECO:0000256" key="13">
    <source>
        <dbReference type="PIRNR" id="PIRNR000441"/>
    </source>
</evidence>
<dbReference type="InterPro" id="IPR001451">
    <property type="entry name" value="Hexapep"/>
</dbReference>
<keyword evidence="8 13" id="KW-0808">Transferase</keyword>
<dbReference type="AlphaFoldDB" id="A0A6M8B6U6"/>
<dbReference type="InterPro" id="IPR053376">
    <property type="entry name" value="Serine_acetyltransferase"/>
</dbReference>
<organism evidence="14 15">
    <name type="scientific">Thermoleptolyngbya sichuanensis A183</name>
    <dbReference type="NCBI Taxonomy" id="2737172"/>
    <lineage>
        <taxon>Bacteria</taxon>
        <taxon>Bacillati</taxon>
        <taxon>Cyanobacteriota</taxon>
        <taxon>Cyanophyceae</taxon>
        <taxon>Oculatellales</taxon>
        <taxon>Oculatellaceae</taxon>
        <taxon>Thermoleptolyngbya</taxon>
        <taxon>Thermoleptolyngbya sichuanensis</taxon>
    </lineage>
</organism>
<evidence type="ECO:0000256" key="6">
    <source>
        <dbReference type="ARBA" id="ARBA00022490"/>
    </source>
</evidence>
<evidence type="ECO:0000256" key="5">
    <source>
        <dbReference type="ARBA" id="ARBA00018522"/>
    </source>
</evidence>
<dbReference type="Proteomes" id="UP000505210">
    <property type="component" value="Chromosome"/>
</dbReference>
<keyword evidence="9" id="KW-0677">Repeat</keyword>
<proteinExistence type="inferred from homology"/>
<dbReference type="PANTHER" id="PTHR42811">
    <property type="entry name" value="SERINE ACETYLTRANSFERASE"/>
    <property type="match status" value="1"/>
</dbReference>
<evidence type="ECO:0000256" key="2">
    <source>
        <dbReference type="ARBA" id="ARBA00004876"/>
    </source>
</evidence>
<dbReference type="InterPro" id="IPR018357">
    <property type="entry name" value="Hexapep_transf_CS"/>
</dbReference>
<dbReference type="InterPro" id="IPR011004">
    <property type="entry name" value="Trimer_LpxA-like_sf"/>
</dbReference>
<dbReference type="GO" id="GO:0043886">
    <property type="term" value="F:structural constituent of carboxysome shell"/>
    <property type="evidence" value="ECO:0007669"/>
    <property type="project" value="UniProtKB-ARBA"/>
</dbReference>
<keyword evidence="11 13" id="KW-0012">Acyltransferase</keyword>
<keyword evidence="6" id="KW-0963">Cytoplasm</keyword>
<dbReference type="InterPro" id="IPR045304">
    <property type="entry name" value="LbH_SAT"/>
</dbReference>
<evidence type="ECO:0000256" key="1">
    <source>
        <dbReference type="ARBA" id="ARBA00004496"/>
    </source>
</evidence>
<comment type="subcellular location">
    <subcellularLocation>
        <location evidence="1">Cytoplasm</location>
    </subcellularLocation>
</comment>
<dbReference type="KEGG" id="theu:HPC62_11630"/>
<dbReference type="SUPFAM" id="SSF51161">
    <property type="entry name" value="Trimeric LpxA-like enzymes"/>
    <property type="match status" value="1"/>
</dbReference>
<keyword evidence="7" id="KW-0028">Amino-acid biosynthesis</keyword>
<evidence type="ECO:0000256" key="4">
    <source>
        <dbReference type="ARBA" id="ARBA00013266"/>
    </source>
</evidence>
<dbReference type="Gene3D" id="1.10.3130.10">
    <property type="entry name" value="serine acetyltransferase, domain 1"/>
    <property type="match status" value="1"/>
</dbReference>
<dbReference type="GO" id="GO:0031470">
    <property type="term" value="C:carboxysome"/>
    <property type="evidence" value="ECO:0007669"/>
    <property type="project" value="UniProtKB-ARBA"/>
</dbReference>
<evidence type="ECO:0000313" key="14">
    <source>
        <dbReference type="EMBL" id="QKD82744.1"/>
    </source>
</evidence>
<evidence type="ECO:0000256" key="9">
    <source>
        <dbReference type="ARBA" id="ARBA00022737"/>
    </source>
</evidence>
<dbReference type="NCBIfam" id="TIGR01172">
    <property type="entry name" value="cysE"/>
    <property type="match status" value="1"/>
</dbReference>
<dbReference type="InterPro" id="IPR042122">
    <property type="entry name" value="Ser_AcTrfase_N_sf"/>
</dbReference>
<dbReference type="InterPro" id="IPR005881">
    <property type="entry name" value="Ser_O-AcTrfase"/>
</dbReference>
<dbReference type="GO" id="GO:0005737">
    <property type="term" value="C:cytoplasm"/>
    <property type="evidence" value="ECO:0007669"/>
    <property type="project" value="UniProtKB-SubCell"/>
</dbReference>
<dbReference type="Gene3D" id="2.160.10.10">
    <property type="entry name" value="Hexapeptide repeat proteins"/>
    <property type="match status" value="1"/>
</dbReference>
<dbReference type="RefSeq" id="WP_172355823.1">
    <property type="nucleotide sequence ID" value="NZ_CP053661.1"/>
</dbReference>
<sequence>MFLSFPRGFTQPSVDIPKRLPILAALREDFAIIFERDPAASHWLEVLCCYPGLHALVAHRLAHELCDRGIPFLPRFIAHLSRFFTGIDIHPGAQIGRGVFIDHGMGVVIGETAIVGDYCLIYQGVTLGGTGKETGKRHPTVGSHVVIGSGAKVLGNITLGDYARIGAGAVVLQSVPAHCTAVGVPSRNVCRCNTATAPLDHAQLPDAEARTIRALLDRIETLETQVSQLRQSASIPVELVP</sequence>
<reference evidence="14 15" key="1">
    <citation type="submission" date="2020-05" db="EMBL/GenBank/DDBJ databases">
        <title>Complete genome sequence of of a novel Thermoleptolyngbya strain isolated from hot springs of Ganzi, Sichuan China.</title>
        <authorList>
            <person name="Tang J."/>
            <person name="Daroch M."/>
            <person name="Li L."/>
            <person name="Waleron K."/>
            <person name="Waleron M."/>
            <person name="Waleron M."/>
        </authorList>
    </citation>
    <scope>NUCLEOTIDE SEQUENCE [LARGE SCALE GENOMIC DNA]</scope>
    <source>
        <strain evidence="14 15">PKUAC-SCTA183</strain>
    </source>
</reference>
<keyword evidence="10" id="KW-0198">Cysteine biosynthesis</keyword>
<dbReference type="FunFam" id="1.10.3130.10:FF:000003">
    <property type="entry name" value="Serine acetyltransferase"/>
    <property type="match status" value="1"/>
</dbReference>
<comment type="similarity">
    <text evidence="3 13">Belongs to the transferase hexapeptide repeat family.</text>
</comment>
<comment type="catalytic activity">
    <reaction evidence="12 13">
        <text>L-serine + acetyl-CoA = O-acetyl-L-serine + CoA</text>
        <dbReference type="Rhea" id="RHEA:24560"/>
        <dbReference type="ChEBI" id="CHEBI:33384"/>
        <dbReference type="ChEBI" id="CHEBI:57287"/>
        <dbReference type="ChEBI" id="CHEBI:57288"/>
        <dbReference type="ChEBI" id="CHEBI:58340"/>
        <dbReference type="EC" id="2.3.1.30"/>
    </reaction>
</comment>
<evidence type="ECO:0000256" key="10">
    <source>
        <dbReference type="ARBA" id="ARBA00023192"/>
    </source>
</evidence>
<evidence type="ECO:0000256" key="12">
    <source>
        <dbReference type="ARBA" id="ARBA00049486"/>
    </source>
</evidence>
<dbReference type="GO" id="GO:0006535">
    <property type="term" value="P:cysteine biosynthetic process from serine"/>
    <property type="evidence" value="ECO:0007669"/>
    <property type="project" value="InterPro"/>
</dbReference>
<evidence type="ECO:0000256" key="11">
    <source>
        <dbReference type="ARBA" id="ARBA00023315"/>
    </source>
</evidence>
<protein>
    <recommendedName>
        <fullName evidence="5 13">Serine acetyltransferase</fullName>
        <ecNumber evidence="4 13">2.3.1.30</ecNumber>
    </recommendedName>
</protein>
<dbReference type="GO" id="GO:0009001">
    <property type="term" value="F:serine O-acetyltransferase activity"/>
    <property type="evidence" value="ECO:0007669"/>
    <property type="project" value="UniProtKB-EC"/>
</dbReference>